<evidence type="ECO:0000256" key="10">
    <source>
        <dbReference type="ARBA" id="ARBA00025699"/>
    </source>
</evidence>
<dbReference type="AlphaFoldDB" id="A0A268P470"/>
<accession>A0A268P470</accession>
<dbReference type="GO" id="GO:0005737">
    <property type="term" value="C:cytoplasm"/>
    <property type="evidence" value="ECO:0007669"/>
    <property type="project" value="UniProtKB-SubCell"/>
</dbReference>
<dbReference type="Proteomes" id="UP000216207">
    <property type="component" value="Unassembled WGS sequence"/>
</dbReference>
<keyword evidence="5 12" id="KW-0963">Cytoplasm</keyword>
<evidence type="ECO:0000256" key="3">
    <source>
        <dbReference type="ARBA" id="ARBA00012328"/>
    </source>
</evidence>
<dbReference type="CDD" id="cd18084">
    <property type="entry name" value="RsmE-like"/>
    <property type="match status" value="1"/>
</dbReference>
<name>A0A268P470_SHOCL</name>
<dbReference type="EC" id="2.1.1.193" evidence="3 12"/>
<dbReference type="EMBL" id="NPCC01000004">
    <property type="protein sequence ID" value="PAE90478.1"/>
    <property type="molecule type" value="Genomic_DNA"/>
</dbReference>
<keyword evidence="8 12" id="KW-0808">Transferase</keyword>
<comment type="catalytic activity">
    <reaction evidence="11 12">
        <text>uridine(1498) in 16S rRNA + S-adenosyl-L-methionine = N(3)-methyluridine(1498) in 16S rRNA + S-adenosyl-L-homocysteine + H(+)</text>
        <dbReference type="Rhea" id="RHEA:42920"/>
        <dbReference type="Rhea" id="RHEA-COMP:10283"/>
        <dbReference type="Rhea" id="RHEA-COMP:10284"/>
        <dbReference type="ChEBI" id="CHEBI:15378"/>
        <dbReference type="ChEBI" id="CHEBI:57856"/>
        <dbReference type="ChEBI" id="CHEBI:59789"/>
        <dbReference type="ChEBI" id="CHEBI:65315"/>
        <dbReference type="ChEBI" id="CHEBI:74502"/>
        <dbReference type="EC" id="2.1.1.193"/>
    </reaction>
</comment>
<evidence type="ECO:0000256" key="4">
    <source>
        <dbReference type="ARBA" id="ARBA00013673"/>
    </source>
</evidence>
<dbReference type="NCBIfam" id="NF008691">
    <property type="entry name" value="PRK11713.1-4"/>
    <property type="match status" value="1"/>
</dbReference>
<evidence type="ECO:0000256" key="11">
    <source>
        <dbReference type="ARBA" id="ARBA00047944"/>
    </source>
</evidence>
<evidence type="ECO:0000256" key="9">
    <source>
        <dbReference type="ARBA" id="ARBA00022691"/>
    </source>
</evidence>
<evidence type="ECO:0000256" key="12">
    <source>
        <dbReference type="PIRNR" id="PIRNR015601"/>
    </source>
</evidence>
<comment type="function">
    <text evidence="10 12">Specifically methylates the N3 position of the uracil ring of uridine 1498 (m3U1498) in 16S rRNA. Acts on the fully assembled 30S ribosomal subunit.</text>
</comment>
<dbReference type="PIRSF" id="PIRSF015601">
    <property type="entry name" value="MTase_slr0722"/>
    <property type="match status" value="1"/>
</dbReference>
<dbReference type="SUPFAM" id="SSF75217">
    <property type="entry name" value="alpha/beta knot"/>
    <property type="match status" value="1"/>
</dbReference>
<evidence type="ECO:0000313" key="15">
    <source>
        <dbReference type="EMBL" id="PAE90478.1"/>
    </source>
</evidence>
<dbReference type="InterPro" id="IPR046886">
    <property type="entry name" value="RsmE_MTase_dom"/>
</dbReference>
<evidence type="ECO:0000256" key="7">
    <source>
        <dbReference type="ARBA" id="ARBA00022603"/>
    </source>
</evidence>
<protein>
    <recommendedName>
        <fullName evidence="4 12">Ribosomal RNA small subunit methyltransferase E</fullName>
        <ecNumber evidence="3 12">2.1.1.193</ecNumber>
    </recommendedName>
</protein>
<evidence type="ECO:0000256" key="1">
    <source>
        <dbReference type="ARBA" id="ARBA00004496"/>
    </source>
</evidence>
<dbReference type="Pfam" id="PF20260">
    <property type="entry name" value="PUA_4"/>
    <property type="match status" value="1"/>
</dbReference>
<evidence type="ECO:0000256" key="6">
    <source>
        <dbReference type="ARBA" id="ARBA00022552"/>
    </source>
</evidence>
<sequence length="248" mass="27075">MQRYFIKNEQLTNEVVEITGDDAAHITKVMRMQAGDEVICVNEDGKAVLVQLSQFDPSSVKGTVLNEMDNETELPIRVTVAQGLPKGDKLETIVQKGTELGAYAFAPFSASRSIVKWDEKKGTKKAERLQKIAKEAAEQAHRLFVPNVAKPVPLKVVAEALTHYDVCIVCDEEEAKQGEKANLKRAFAMLKPGMSLLVIVGPEGGLTREEVALLSAKGAVSCSIGPRIVRTETAAMYVLAALSYQFEL</sequence>
<dbReference type="Gene3D" id="2.40.240.20">
    <property type="entry name" value="Hypothetical PUA domain-like, domain 1"/>
    <property type="match status" value="1"/>
</dbReference>
<dbReference type="SUPFAM" id="SSF88697">
    <property type="entry name" value="PUA domain-like"/>
    <property type="match status" value="1"/>
</dbReference>
<dbReference type="InterPro" id="IPR006700">
    <property type="entry name" value="RsmE"/>
</dbReference>
<evidence type="ECO:0000256" key="2">
    <source>
        <dbReference type="ARBA" id="ARBA00005528"/>
    </source>
</evidence>
<evidence type="ECO:0000256" key="8">
    <source>
        <dbReference type="ARBA" id="ARBA00022679"/>
    </source>
</evidence>
<organism evidence="15 16">
    <name type="scientific">Shouchella clausii</name>
    <name type="common">Alkalihalobacillus clausii</name>
    <dbReference type="NCBI Taxonomy" id="79880"/>
    <lineage>
        <taxon>Bacteria</taxon>
        <taxon>Bacillati</taxon>
        <taxon>Bacillota</taxon>
        <taxon>Bacilli</taxon>
        <taxon>Bacillales</taxon>
        <taxon>Bacillaceae</taxon>
        <taxon>Shouchella</taxon>
    </lineage>
</organism>
<evidence type="ECO:0000256" key="5">
    <source>
        <dbReference type="ARBA" id="ARBA00022490"/>
    </source>
</evidence>
<dbReference type="Gene3D" id="3.40.1280.10">
    <property type="match status" value="1"/>
</dbReference>
<proteinExistence type="inferred from homology"/>
<evidence type="ECO:0000259" key="13">
    <source>
        <dbReference type="Pfam" id="PF04452"/>
    </source>
</evidence>
<dbReference type="InterPro" id="IPR029026">
    <property type="entry name" value="tRNA_m1G_MTases_N"/>
</dbReference>
<dbReference type="PANTHER" id="PTHR30027">
    <property type="entry name" value="RIBOSOMAL RNA SMALL SUBUNIT METHYLTRANSFERASE E"/>
    <property type="match status" value="1"/>
</dbReference>
<dbReference type="InterPro" id="IPR046887">
    <property type="entry name" value="RsmE_PUA-like"/>
</dbReference>
<comment type="subcellular location">
    <subcellularLocation>
        <location evidence="1 12">Cytoplasm</location>
    </subcellularLocation>
</comment>
<comment type="similarity">
    <text evidence="2 12">Belongs to the RNA methyltransferase RsmE family.</text>
</comment>
<dbReference type="NCBIfam" id="TIGR00046">
    <property type="entry name" value="RsmE family RNA methyltransferase"/>
    <property type="match status" value="1"/>
</dbReference>
<dbReference type="PANTHER" id="PTHR30027:SF3">
    <property type="entry name" value="16S RRNA (URACIL(1498)-N(3))-METHYLTRANSFERASE"/>
    <property type="match status" value="1"/>
</dbReference>
<comment type="caution">
    <text evidence="15">The sequence shown here is derived from an EMBL/GenBank/DDBJ whole genome shotgun (WGS) entry which is preliminary data.</text>
</comment>
<keyword evidence="7 12" id="KW-0489">Methyltransferase</keyword>
<evidence type="ECO:0000313" key="16">
    <source>
        <dbReference type="Proteomes" id="UP000216207"/>
    </source>
</evidence>
<dbReference type="RefSeq" id="WP_035203944.1">
    <property type="nucleotide sequence ID" value="NZ_BOQQ01000005.1"/>
</dbReference>
<dbReference type="Pfam" id="PF04452">
    <property type="entry name" value="Methyltrans_RNA"/>
    <property type="match status" value="1"/>
</dbReference>
<dbReference type="GO" id="GO:0070475">
    <property type="term" value="P:rRNA base methylation"/>
    <property type="evidence" value="ECO:0007669"/>
    <property type="project" value="TreeGrafter"/>
</dbReference>
<reference evidence="15 16" key="1">
    <citation type="submission" date="2017-07" db="EMBL/GenBank/DDBJ databases">
        <title>Isolation and whole genome analysis of endospore-forming bacteria from heroin.</title>
        <authorList>
            <person name="Kalinowski J."/>
            <person name="Ahrens B."/>
            <person name="Al-Dilaimi A."/>
            <person name="Winkler A."/>
            <person name="Wibberg D."/>
            <person name="Schleenbecker U."/>
            <person name="Ruckert C."/>
            <person name="Wolfel R."/>
            <person name="Grass G."/>
        </authorList>
    </citation>
    <scope>NUCLEOTIDE SEQUENCE [LARGE SCALE GENOMIC DNA]</scope>
    <source>
        <strain evidence="15 16">7539</strain>
    </source>
</reference>
<evidence type="ECO:0000259" key="14">
    <source>
        <dbReference type="Pfam" id="PF20260"/>
    </source>
</evidence>
<gene>
    <name evidence="15" type="ORF">CHH72_00890</name>
</gene>
<dbReference type="GO" id="GO:0070042">
    <property type="term" value="F:rRNA (uridine-N3-)-methyltransferase activity"/>
    <property type="evidence" value="ECO:0007669"/>
    <property type="project" value="TreeGrafter"/>
</dbReference>
<keyword evidence="9 12" id="KW-0949">S-adenosyl-L-methionine</keyword>
<feature type="domain" description="Ribosomal RNA small subunit methyltransferase E methyltransferase" evidence="13">
    <location>
        <begin position="73"/>
        <end position="242"/>
    </location>
</feature>
<dbReference type="InterPro" id="IPR015947">
    <property type="entry name" value="PUA-like_sf"/>
</dbReference>
<feature type="domain" description="Ribosomal RNA small subunit methyltransferase E PUA-like" evidence="14">
    <location>
        <begin position="18"/>
        <end position="63"/>
    </location>
</feature>
<keyword evidence="6 12" id="KW-0698">rRNA processing</keyword>
<dbReference type="InterPro" id="IPR029028">
    <property type="entry name" value="Alpha/beta_knot_MTases"/>
</dbReference>